<keyword evidence="2" id="KW-1185">Reference proteome</keyword>
<dbReference type="AlphaFoldDB" id="A0AA40GB35"/>
<gene>
    <name evidence="1" type="ORF">K0M31_012094</name>
</gene>
<name>A0AA40GB35_9HYME</name>
<organism evidence="1 2">
    <name type="scientific">Melipona bicolor</name>
    <dbReference type="NCBI Taxonomy" id="60889"/>
    <lineage>
        <taxon>Eukaryota</taxon>
        <taxon>Metazoa</taxon>
        <taxon>Ecdysozoa</taxon>
        <taxon>Arthropoda</taxon>
        <taxon>Hexapoda</taxon>
        <taxon>Insecta</taxon>
        <taxon>Pterygota</taxon>
        <taxon>Neoptera</taxon>
        <taxon>Endopterygota</taxon>
        <taxon>Hymenoptera</taxon>
        <taxon>Apocrita</taxon>
        <taxon>Aculeata</taxon>
        <taxon>Apoidea</taxon>
        <taxon>Anthophila</taxon>
        <taxon>Apidae</taxon>
        <taxon>Melipona</taxon>
    </lineage>
</organism>
<reference evidence="1" key="1">
    <citation type="submission" date="2021-10" db="EMBL/GenBank/DDBJ databases">
        <title>Melipona bicolor Genome sequencing and assembly.</title>
        <authorList>
            <person name="Araujo N.S."/>
            <person name="Arias M.C."/>
        </authorList>
    </citation>
    <scope>NUCLEOTIDE SEQUENCE</scope>
    <source>
        <strain evidence="1">USP_2M_L1-L4_2017</strain>
        <tissue evidence="1">Whole body</tissue>
    </source>
</reference>
<evidence type="ECO:0000313" key="1">
    <source>
        <dbReference type="EMBL" id="KAK1134319.1"/>
    </source>
</evidence>
<protein>
    <submittedName>
        <fullName evidence="1">Uncharacterized protein</fullName>
    </submittedName>
</protein>
<comment type="caution">
    <text evidence="1">The sequence shown here is derived from an EMBL/GenBank/DDBJ whole genome shotgun (WGS) entry which is preliminary data.</text>
</comment>
<proteinExistence type="predicted"/>
<dbReference type="Proteomes" id="UP001177670">
    <property type="component" value="Unassembled WGS sequence"/>
</dbReference>
<evidence type="ECO:0000313" key="2">
    <source>
        <dbReference type="Proteomes" id="UP001177670"/>
    </source>
</evidence>
<feature type="non-terminal residue" evidence="1">
    <location>
        <position position="57"/>
    </location>
</feature>
<accession>A0AA40GB35</accession>
<dbReference type="EMBL" id="JAHYIQ010000003">
    <property type="protein sequence ID" value="KAK1134319.1"/>
    <property type="molecule type" value="Genomic_DNA"/>
</dbReference>
<sequence>GKVDWNRAAEEARFVQSLKSSIPSSLSEVCGLSSRIEGQRSREPHRGLLETRDVTTF</sequence>